<dbReference type="EMBL" id="BMAV01004132">
    <property type="protein sequence ID" value="GFY44240.1"/>
    <property type="molecule type" value="Genomic_DNA"/>
</dbReference>
<evidence type="ECO:0000313" key="2">
    <source>
        <dbReference type="Proteomes" id="UP000886998"/>
    </source>
</evidence>
<accession>A0A8X6WZR4</accession>
<reference evidence="1" key="1">
    <citation type="submission" date="2020-08" db="EMBL/GenBank/DDBJ databases">
        <title>Multicomponent nature underlies the extraordinary mechanical properties of spider dragline silk.</title>
        <authorList>
            <person name="Kono N."/>
            <person name="Nakamura H."/>
            <person name="Mori M."/>
            <person name="Yoshida Y."/>
            <person name="Ohtoshi R."/>
            <person name="Malay A.D."/>
            <person name="Moran D.A.P."/>
            <person name="Tomita M."/>
            <person name="Numata K."/>
            <person name="Arakawa K."/>
        </authorList>
    </citation>
    <scope>NUCLEOTIDE SEQUENCE</scope>
</reference>
<keyword evidence="2" id="KW-1185">Reference proteome</keyword>
<sequence length="15" mass="1611">MSPIDVEIGHIELGT</sequence>
<feature type="non-terminal residue" evidence="1">
    <location>
        <position position="15"/>
    </location>
</feature>
<evidence type="ECO:0000313" key="1">
    <source>
        <dbReference type="EMBL" id="GFY44240.1"/>
    </source>
</evidence>
<dbReference type="Proteomes" id="UP000886998">
    <property type="component" value="Unassembled WGS sequence"/>
</dbReference>
<protein>
    <submittedName>
        <fullName evidence="1">Uncharacterized protein</fullName>
    </submittedName>
</protein>
<comment type="caution">
    <text evidence="1">The sequence shown here is derived from an EMBL/GenBank/DDBJ whole genome shotgun (WGS) entry which is preliminary data.</text>
</comment>
<organism evidence="1 2">
    <name type="scientific">Trichonephila inaurata madagascariensis</name>
    <dbReference type="NCBI Taxonomy" id="2747483"/>
    <lineage>
        <taxon>Eukaryota</taxon>
        <taxon>Metazoa</taxon>
        <taxon>Ecdysozoa</taxon>
        <taxon>Arthropoda</taxon>
        <taxon>Chelicerata</taxon>
        <taxon>Arachnida</taxon>
        <taxon>Araneae</taxon>
        <taxon>Araneomorphae</taxon>
        <taxon>Entelegynae</taxon>
        <taxon>Araneoidea</taxon>
        <taxon>Nephilidae</taxon>
        <taxon>Trichonephila</taxon>
        <taxon>Trichonephila inaurata</taxon>
    </lineage>
</organism>
<proteinExistence type="predicted"/>
<name>A0A8X6WZR4_9ARAC</name>
<gene>
    <name evidence="1" type="ORF">TNIN_306211</name>
</gene>